<feature type="binding site" evidence="6">
    <location>
        <position position="278"/>
    </location>
    <ligand>
        <name>Zn(2+)</name>
        <dbReference type="ChEBI" id="CHEBI:29105"/>
    </ligand>
</feature>
<feature type="transmembrane region" description="Helical" evidence="8">
    <location>
        <begin position="176"/>
        <end position="196"/>
    </location>
</feature>
<dbReference type="GO" id="GO:0046872">
    <property type="term" value="F:metal ion binding"/>
    <property type="evidence" value="ECO:0007669"/>
    <property type="project" value="UniProtKB-KW"/>
</dbReference>
<dbReference type="OrthoDB" id="529367at2759"/>
<gene>
    <name evidence="9" type="ORF">PIIN_02715</name>
</gene>
<dbReference type="PANTHER" id="PTHR20855:SF52">
    <property type="entry name" value="ADIPONECTIN RECEPTOR PROTEIN"/>
    <property type="match status" value="1"/>
</dbReference>
<protein>
    <submittedName>
        <fullName evidence="9">Related to PHO36 (Regulatory role in lipid and phosphate metabolism)</fullName>
    </submittedName>
</protein>
<feature type="transmembrane region" description="Helical" evidence="8">
    <location>
        <begin position="151"/>
        <end position="170"/>
    </location>
</feature>
<keyword evidence="4 8" id="KW-1133">Transmembrane helix</keyword>
<dbReference type="eggNOG" id="KOG0748">
    <property type="taxonomic scope" value="Eukaryota"/>
</dbReference>
<comment type="similarity">
    <text evidence="2">Belongs to the ADIPOR family.</text>
</comment>
<evidence type="ECO:0000256" key="1">
    <source>
        <dbReference type="ARBA" id="ARBA00004141"/>
    </source>
</evidence>
<keyword evidence="5 8" id="KW-0472">Membrane</keyword>
<dbReference type="PANTHER" id="PTHR20855">
    <property type="entry name" value="ADIPOR/PROGESTIN RECEPTOR-RELATED"/>
    <property type="match status" value="1"/>
</dbReference>
<sequence>MSMTTNELRNRRRTHENEPPSSSAKDQASTRKLLTWDEIPQWQRDNEYIIYGYRGELNSWRRSFSSAFTYLHNETVNIQSHWIGGLVFIGMWLYHLRGVYKQYADTINTFDKLYMSFFMIGALFCLFISGSYHMISSHSKPVSDVFHRLDYAGIVILTVGSFYPAVYYGFFCDPHFAVLWLVLLTVSGAGAAYAVLSPTYSTPEYRRTRAYLFITLGLGGALPVIHLWAAEGFSHLIQIGIDWLLASAAFYIGGAILYSERFPERIWPGRFDLIGASHQIFHVCVVLAAICHYISMLRCIEFWHGEHHGHCGVFRE</sequence>
<dbReference type="EMBL" id="CAFZ01000041">
    <property type="protein sequence ID" value="CCA68854.1"/>
    <property type="molecule type" value="Genomic_DNA"/>
</dbReference>
<feature type="binding site" evidence="6">
    <location>
        <position position="282"/>
    </location>
    <ligand>
        <name>Zn(2+)</name>
        <dbReference type="ChEBI" id="CHEBI:29105"/>
    </ligand>
</feature>
<evidence type="ECO:0000256" key="3">
    <source>
        <dbReference type="ARBA" id="ARBA00022692"/>
    </source>
</evidence>
<keyword evidence="3 8" id="KW-0812">Transmembrane</keyword>
<dbReference type="Proteomes" id="UP000007148">
    <property type="component" value="Unassembled WGS sequence"/>
</dbReference>
<dbReference type="OMA" id="IGNACDY"/>
<dbReference type="HOGENOM" id="CLU_023075_2_0_1"/>
<keyword evidence="6" id="KW-0862">Zinc</keyword>
<evidence type="ECO:0000256" key="4">
    <source>
        <dbReference type="ARBA" id="ARBA00022989"/>
    </source>
</evidence>
<dbReference type="GO" id="GO:0038023">
    <property type="term" value="F:signaling receptor activity"/>
    <property type="evidence" value="ECO:0007669"/>
    <property type="project" value="TreeGrafter"/>
</dbReference>
<dbReference type="AlphaFoldDB" id="G4TBZ5"/>
<comment type="subcellular location">
    <subcellularLocation>
        <location evidence="1">Membrane</location>
        <topology evidence="1">Multi-pass membrane protein</topology>
    </subcellularLocation>
</comment>
<dbReference type="GO" id="GO:0006882">
    <property type="term" value="P:intracellular zinc ion homeostasis"/>
    <property type="evidence" value="ECO:0007669"/>
    <property type="project" value="TreeGrafter"/>
</dbReference>
<name>G4TBZ5_SERID</name>
<keyword evidence="10" id="KW-1185">Reference proteome</keyword>
<evidence type="ECO:0000256" key="8">
    <source>
        <dbReference type="SAM" id="Phobius"/>
    </source>
</evidence>
<proteinExistence type="inferred from homology"/>
<keyword evidence="6" id="KW-0479">Metal-binding</keyword>
<feature type="region of interest" description="Disordered" evidence="7">
    <location>
        <begin position="1"/>
        <end position="30"/>
    </location>
</feature>
<reference evidence="9 10" key="1">
    <citation type="journal article" date="2011" name="PLoS Pathog.">
        <title>Endophytic Life Strategies Decoded by Genome and Transcriptome Analyses of the Mutualistic Root Symbiont Piriformospora indica.</title>
        <authorList>
            <person name="Zuccaro A."/>
            <person name="Lahrmann U."/>
            <person name="Guldener U."/>
            <person name="Langen G."/>
            <person name="Pfiffi S."/>
            <person name="Biedenkopf D."/>
            <person name="Wong P."/>
            <person name="Samans B."/>
            <person name="Grimm C."/>
            <person name="Basiewicz M."/>
            <person name="Murat C."/>
            <person name="Martin F."/>
            <person name="Kogel K.H."/>
        </authorList>
    </citation>
    <scope>NUCLEOTIDE SEQUENCE [LARGE SCALE GENOMIC DNA]</scope>
    <source>
        <strain evidence="9 10">DSM 11827</strain>
    </source>
</reference>
<evidence type="ECO:0000256" key="2">
    <source>
        <dbReference type="ARBA" id="ARBA00007018"/>
    </source>
</evidence>
<feature type="transmembrane region" description="Helical" evidence="8">
    <location>
        <begin position="208"/>
        <end position="229"/>
    </location>
</feature>
<feature type="transmembrane region" description="Helical" evidence="8">
    <location>
        <begin position="112"/>
        <end position="130"/>
    </location>
</feature>
<feature type="transmembrane region" description="Helical" evidence="8">
    <location>
        <begin position="82"/>
        <end position="100"/>
    </location>
</feature>
<feature type="binding site" evidence="6">
    <location>
        <position position="133"/>
    </location>
    <ligand>
        <name>Zn(2+)</name>
        <dbReference type="ChEBI" id="CHEBI:29105"/>
    </ligand>
</feature>
<evidence type="ECO:0000313" key="10">
    <source>
        <dbReference type="Proteomes" id="UP000007148"/>
    </source>
</evidence>
<feature type="transmembrane region" description="Helical" evidence="8">
    <location>
        <begin position="271"/>
        <end position="295"/>
    </location>
</feature>
<evidence type="ECO:0000256" key="7">
    <source>
        <dbReference type="SAM" id="MobiDB-lite"/>
    </source>
</evidence>
<dbReference type="InParanoid" id="G4TBZ5"/>
<dbReference type="FunCoup" id="G4TBZ5">
    <property type="interactions" value="38"/>
</dbReference>
<dbReference type="Pfam" id="PF03006">
    <property type="entry name" value="HlyIII"/>
    <property type="match status" value="1"/>
</dbReference>
<accession>G4TBZ5</accession>
<feature type="transmembrane region" description="Helical" evidence="8">
    <location>
        <begin position="235"/>
        <end position="259"/>
    </location>
</feature>
<evidence type="ECO:0000313" key="9">
    <source>
        <dbReference type="EMBL" id="CCA68854.1"/>
    </source>
</evidence>
<comment type="caution">
    <text evidence="9">The sequence shown here is derived from an EMBL/GenBank/DDBJ whole genome shotgun (WGS) entry which is preliminary data.</text>
</comment>
<evidence type="ECO:0000256" key="5">
    <source>
        <dbReference type="ARBA" id="ARBA00023136"/>
    </source>
</evidence>
<evidence type="ECO:0000256" key="6">
    <source>
        <dbReference type="PIRSR" id="PIRSR604254-1"/>
    </source>
</evidence>
<dbReference type="STRING" id="1109443.G4TBZ5"/>
<organism evidence="9 10">
    <name type="scientific">Serendipita indica (strain DSM 11827)</name>
    <name type="common">Root endophyte fungus</name>
    <name type="synonym">Piriformospora indica</name>
    <dbReference type="NCBI Taxonomy" id="1109443"/>
    <lineage>
        <taxon>Eukaryota</taxon>
        <taxon>Fungi</taxon>
        <taxon>Dikarya</taxon>
        <taxon>Basidiomycota</taxon>
        <taxon>Agaricomycotina</taxon>
        <taxon>Agaricomycetes</taxon>
        <taxon>Sebacinales</taxon>
        <taxon>Serendipitaceae</taxon>
        <taxon>Serendipita</taxon>
    </lineage>
</organism>
<dbReference type="GO" id="GO:0016020">
    <property type="term" value="C:membrane"/>
    <property type="evidence" value="ECO:0007669"/>
    <property type="project" value="UniProtKB-SubCell"/>
</dbReference>
<dbReference type="InterPro" id="IPR004254">
    <property type="entry name" value="AdipoR/HlyIII-related"/>
</dbReference>
<feature type="compositionally biased region" description="Polar residues" evidence="7">
    <location>
        <begin position="19"/>
        <end position="30"/>
    </location>
</feature>